<proteinExistence type="predicted"/>
<dbReference type="RefSeq" id="WP_345628894.1">
    <property type="nucleotide sequence ID" value="NZ_BAABJQ010000005.1"/>
</dbReference>
<evidence type="ECO:0000259" key="1">
    <source>
        <dbReference type="SMART" id="SM00849"/>
    </source>
</evidence>
<protein>
    <submittedName>
        <fullName evidence="2">MBL fold metallo-hydrolase</fullName>
    </submittedName>
</protein>
<name>A0ABP9RRN8_9ACTN</name>
<dbReference type="InterPro" id="IPR036866">
    <property type="entry name" value="RibonucZ/Hydroxyglut_hydro"/>
</dbReference>
<sequence>MRLTKFSHSCVRLVRDGAVLVIDPGSFSERAVLDGADAILITHEHADHLDVDKLADALDRHPSATVYTHPEVAAKLGALNGVVRTVNAGDTFQAAGFEVRAYGGWHAVIHQDLPVVPNLGFLIEGSVYHPGDSFDVPPDVEVDTLFVPVSGAWLKVSEAIDFVRAVAPRRAFALHDCLANDNGLTLLDRLLGQFSGADYSRLVPGETVDA</sequence>
<dbReference type="InterPro" id="IPR050114">
    <property type="entry name" value="UPF0173_UPF0282_UlaG_hydrolase"/>
</dbReference>
<dbReference type="PANTHER" id="PTHR43546:SF3">
    <property type="entry name" value="UPF0173 METAL-DEPENDENT HYDROLASE MJ1163"/>
    <property type="match status" value="1"/>
</dbReference>
<keyword evidence="3" id="KW-1185">Reference proteome</keyword>
<dbReference type="Gene3D" id="3.60.15.10">
    <property type="entry name" value="Ribonuclease Z/Hydroxyacylglutathione hydrolase-like"/>
    <property type="match status" value="1"/>
</dbReference>
<dbReference type="SMART" id="SM00849">
    <property type="entry name" value="Lactamase_B"/>
    <property type="match status" value="1"/>
</dbReference>
<evidence type="ECO:0000313" key="3">
    <source>
        <dbReference type="Proteomes" id="UP001501570"/>
    </source>
</evidence>
<reference evidence="3" key="1">
    <citation type="journal article" date="2019" name="Int. J. Syst. Evol. Microbiol.">
        <title>The Global Catalogue of Microorganisms (GCM) 10K type strain sequencing project: providing services to taxonomists for standard genome sequencing and annotation.</title>
        <authorList>
            <consortium name="The Broad Institute Genomics Platform"/>
            <consortium name="The Broad Institute Genome Sequencing Center for Infectious Disease"/>
            <person name="Wu L."/>
            <person name="Ma J."/>
        </authorList>
    </citation>
    <scope>NUCLEOTIDE SEQUENCE [LARGE SCALE GENOMIC DNA]</scope>
    <source>
        <strain evidence="3">JCM 18304</strain>
    </source>
</reference>
<dbReference type="Pfam" id="PF13483">
    <property type="entry name" value="Lactamase_B_3"/>
    <property type="match status" value="1"/>
</dbReference>
<dbReference type="InterPro" id="IPR001279">
    <property type="entry name" value="Metallo-B-lactamas"/>
</dbReference>
<dbReference type="PANTHER" id="PTHR43546">
    <property type="entry name" value="UPF0173 METAL-DEPENDENT HYDROLASE MJ1163-RELATED"/>
    <property type="match status" value="1"/>
</dbReference>
<dbReference type="EMBL" id="BAABJQ010000005">
    <property type="protein sequence ID" value="GAA5183833.1"/>
    <property type="molecule type" value="Genomic_DNA"/>
</dbReference>
<feature type="domain" description="Metallo-beta-lactamase" evidence="1">
    <location>
        <begin position="7"/>
        <end position="175"/>
    </location>
</feature>
<comment type="caution">
    <text evidence="2">The sequence shown here is derived from an EMBL/GenBank/DDBJ whole genome shotgun (WGS) entry which is preliminary data.</text>
</comment>
<organism evidence="2 3">
    <name type="scientific">Rugosimonospora acidiphila</name>
    <dbReference type="NCBI Taxonomy" id="556531"/>
    <lineage>
        <taxon>Bacteria</taxon>
        <taxon>Bacillati</taxon>
        <taxon>Actinomycetota</taxon>
        <taxon>Actinomycetes</taxon>
        <taxon>Micromonosporales</taxon>
        <taxon>Micromonosporaceae</taxon>
        <taxon>Rugosimonospora</taxon>
    </lineage>
</organism>
<dbReference type="SUPFAM" id="SSF56281">
    <property type="entry name" value="Metallo-hydrolase/oxidoreductase"/>
    <property type="match status" value="1"/>
</dbReference>
<dbReference type="Proteomes" id="UP001501570">
    <property type="component" value="Unassembled WGS sequence"/>
</dbReference>
<accession>A0ABP9RRN8</accession>
<evidence type="ECO:0000313" key="2">
    <source>
        <dbReference type="EMBL" id="GAA5183833.1"/>
    </source>
</evidence>
<gene>
    <name evidence="2" type="ORF">GCM10023322_24060</name>
</gene>